<dbReference type="EMBL" id="LR134318">
    <property type="protein sequence ID" value="VEF11065.1"/>
    <property type="molecule type" value="Genomic_DNA"/>
</dbReference>
<name>A0A3S4PUP5_PSEFL</name>
<proteinExistence type="predicted"/>
<organism evidence="1 2">
    <name type="scientific">Pseudomonas fluorescens</name>
    <dbReference type="NCBI Taxonomy" id="294"/>
    <lineage>
        <taxon>Bacteria</taxon>
        <taxon>Pseudomonadati</taxon>
        <taxon>Pseudomonadota</taxon>
        <taxon>Gammaproteobacteria</taxon>
        <taxon>Pseudomonadales</taxon>
        <taxon>Pseudomonadaceae</taxon>
        <taxon>Pseudomonas</taxon>
    </lineage>
</organism>
<dbReference type="AlphaFoldDB" id="A0A3S4PUP5"/>
<sequence length="96" mass="10858">MKLLYRYLFISDRGRPLSIRALSNVLDRLFLNIELAHPGLLPNFLRMTFATPSPTVSWLTLSRSVGMTWSVPRTNSDESAAGLKLRQCHAVMQVVI</sequence>
<accession>A0A3S4PUP5</accession>
<evidence type="ECO:0000313" key="1">
    <source>
        <dbReference type="EMBL" id="VEF11065.1"/>
    </source>
</evidence>
<protein>
    <submittedName>
        <fullName evidence="1">Site-specific recombinase, phage integrase family</fullName>
    </submittedName>
</protein>
<reference evidence="1 2" key="1">
    <citation type="submission" date="2018-12" db="EMBL/GenBank/DDBJ databases">
        <authorList>
            <consortium name="Pathogen Informatics"/>
        </authorList>
    </citation>
    <scope>NUCLEOTIDE SEQUENCE [LARGE SCALE GENOMIC DNA]</scope>
    <source>
        <strain evidence="1 2">NCTC9428</strain>
    </source>
</reference>
<gene>
    <name evidence="1" type="ORF">NCTC9428_02680</name>
</gene>
<dbReference type="Proteomes" id="UP000281909">
    <property type="component" value="Chromosome"/>
</dbReference>
<evidence type="ECO:0000313" key="2">
    <source>
        <dbReference type="Proteomes" id="UP000281909"/>
    </source>
</evidence>